<accession>A0A1H3Z7C5</accession>
<dbReference type="Pfam" id="PF04389">
    <property type="entry name" value="Peptidase_M28"/>
    <property type="match status" value="1"/>
</dbReference>
<evidence type="ECO:0000313" key="3">
    <source>
        <dbReference type="EMBL" id="SEA19606.1"/>
    </source>
</evidence>
<keyword evidence="1" id="KW-0732">Signal</keyword>
<dbReference type="GO" id="GO:0006508">
    <property type="term" value="P:proteolysis"/>
    <property type="evidence" value="ECO:0007669"/>
    <property type="project" value="InterPro"/>
</dbReference>
<proteinExistence type="predicted"/>
<dbReference type="AlphaFoldDB" id="A0A1H3Z7C5"/>
<keyword evidence="4" id="KW-1185">Reference proteome</keyword>
<dbReference type="Proteomes" id="UP000198846">
    <property type="component" value="Unassembled WGS sequence"/>
</dbReference>
<evidence type="ECO:0000256" key="1">
    <source>
        <dbReference type="SAM" id="SignalP"/>
    </source>
</evidence>
<sequence>MKKLLVLMLTPFLFVGVLSCKSSGVTTSENYTVSADEVKAIVSFLASDELKGRDTGSEGIHTAATYIENEFKALGIKPYFDNYRDTFKMQGVDAFNVVGYIEGSDPDLKDEFIIIGAHYDHIGEIAAVEGDVIANGANDNAAGTSAVLTLAKYFTNRNTKRSLLFVAFTAEEKGLLGSKHLANRLKGTGFNLYTMFNLEMIGVPLNNTEHQAFLTGYDYSNLAAVMNNYAGKKLIGSSEVAKKYSLFKRSDNYPFYETFKVPAHTVSSCDLTNFDYYHHVHDEIDKLDYTFMANLINALAPVIEKTANATTKEIELHEN</sequence>
<dbReference type="InterPro" id="IPR045175">
    <property type="entry name" value="M28_fam"/>
</dbReference>
<dbReference type="GO" id="GO:0008235">
    <property type="term" value="F:metalloexopeptidase activity"/>
    <property type="evidence" value="ECO:0007669"/>
    <property type="project" value="InterPro"/>
</dbReference>
<name>A0A1H3Z7C5_BIZPA</name>
<dbReference type="STRING" id="283786.SAMN04487990_10822"/>
<dbReference type="SUPFAM" id="SSF53187">
    <property type="entry name" value="Zn-dependent exopeptidases"/>
    <property type="match status" value="1"/>
</dbReference>
<dbReference type="Gene3D" id="3.40.630.10">
    <property type="entry name" value="Zn peptidases"/>
    <property type="match status" value="1"/>
</dbReference>
<evidence type="ECO:0000259" key="2">
    <source>
        <dbReference type="Pfam" id="PF04389"/>
    </source>
</evidence>
<dbReference type="PANTHER" id="PTHR12147:SF26">
    <property type="entry name" value="PEPTIDASE M28 DOMAIN-CONTAINING PROTEIN"/>
    <property type="match status" value="1"/>
</dbReference>
<reference evidence="3 4" key="1">
    <citation type="submission" date="2016-10" db="EMBL/GenBank/DDBJ databases">
        <authorList>
            <person name="de Groot N.N."/>
        </authorList>
    </citation>
    <scope>NUCLEOTIDE SEQUENCE [LARGE SCALE GENOMIC DNA]</scope>
    <source>
        <strain evidence="3 4">DSM 23842</strain>
    </source>
</reference>
<feature type="chain" id="PRO_5011765328" evidence="1">
    <location>
        <begin position="23"/>
        <end position="319"/>
    </location>
</feature>
<feature type="domain" description="Peptidase M28" evidence="2">
    <location>
        <begin position="96"/>
        <end position="300"/>
    </location>
</feature>
<dbReference type="EMBL" id="FNQK01000008">
    <property type="protein sequence ID" value="SEA19606.1"/>
    <property type="molecule type" value="Genomic_DNA"/>
</dbReference>
<protein>
    <submittedName>
        <fullName evidence="3">Peptidase family M28</fullName>
    </submittedName>
</protein>
<dbReference type="PANTHER" id="PTHR12147">
    <property type="entry name" value="METALLOPEPTIDASE M28 FAMILY MEMBER"/>
    <property type="match status" value="1"/>
</dbReference>
<dbReference type="OrthoDB" id="9764939at2"/>
<organism evidence="3 4">
    <name type="scientific">Bizionia paragorgiae</name>
    <dbReference type="NCBI Taxonomy" id="283786"/>
    <lineage>
        <taxon>Bacteria</taxon>
        <taxon>Pseudomonadati</taxon>
        <taxon>Bacteroidota</taxon>
        <taxon>Flavobacteriia</taxon>
        <taxon>Flavobacteriales</taxon>
        <taxon>Flavobacteriaceae</taxon>
        <taxon>Bizionia</taxon>
    </lineage>
</organism>
<gene>
    <name evidence="3" type="ORF">SAMN04487990_10822</name>
</gene>
<dbReference type="InterPro" id="IPR007484">
    <property type="entry name" value="Peptidase_M28"/>
</dbReference>
<dbReference type="RefSeq" id="WP_092133499.1">
    <property type="nucleotide sequence ID" value="NZ_FNQK01000008.1"/>
</dbReference>
<feature type="signal peptide" evidence="1">
    <location>
        <begin position="1"/>
        <end position="22"/>
    </location>
</feature>
<dbReference type="PROSITE" id="PS51257">
    <property type="entry name" value="PROKAR_LIPOPROTEIN"/>
    <property type="match status" value="1"/>
</dbReference>
<evidence type="ECO:0000313" key="4">
    <source>
        <dbReference type="Proteomes" id="UP000198846"/>
    </source>
</evidence>